<dbReference type="Gene3D" id="2.60.40.10">
    <property type="entry name" value="Immunoglobulins"/>
    <property type="match status" value="2"/>
</dbReference>
<feature type="domain" description="DUF3344" evidence="1">
    <location>
        <begin position="429"/>
        <end position="686"/>
    </location>
</feature>
<comment type="caution">
    <text evidence="2">The sequence shown here is derived from an EMBL/GenBank/DDBJ whole genome shotgun (WGS) entry which is preliminary data.</text>
</comment>
<dbReference type="PATRIC" id="fig|66851.6.peg.364"/>
<evidence type="ECO:0000313" key="2">
    <source>
        <dbReference type="EMBL" id="KZX13808.1"/>
    </source>
</evidence>
<evidence type="ECO:0000259" key="1">
    <source>
        <dbReference type="Pfam" id="PF11824"/>
    </source>
</evidence>
<accession>A0A166BTT1</accession>
<dbReference type="InterPro" id="IPR021779">
    <property type="entry name" value="DUF3344"/>
</dbReference>
<dbReference type="InterPro" id="IPR008964">
    <property type="entry name" value="Invasin/intimin_cell_adhesion"/>
</dbReference>
<dbReference type="AlphaFoldDB" id="A0A166BTT1"/>
<dbReference type="OrthoDB" id="78465at2157"/>
<proteinExistence type="predicted"/>
<dbReference type="InterPro" id="IPR013783">
    <property type="entry name" value="Ig-like_fold"/>
</dbReference>
<dbReference type="PROSITE" id="PS51257">
    <property type="entry name" value="PROKAR_LIPOPROTEIN"/>
    <property type="match status" value="1"/>
</dbReference>
<protein>
    <submittedName>
        <fullName evidence="2">Bacterial Ig-like domain protein</fullName>
    </submittedName>
</protein>
<name>A0A166BTT1_METOA</name>
<dbReference type="STRING" id="66851.MBORA_03110"/>
<feature type="domain" description="DUF3344" evidence="1">
    <location>
        <begin position="50"/>
        <end position="306"/>
    </location>
</feature>
<reference evidence="3" key="1">
    <citation type="journal article" date="2016" name="Genome Announc.">
        <title>Draft Genome Sequences of Methanobrevibacter curvatus DSM11111, Methanobrevibacter cuticularis DSM11139, Methanobrevibacter filiformis DSM11501, and Methanobrevibacter oralis DSM7256.</title>
        <authorList>
            <person name="Poehlein A."/>
            <person name="Seedorf H."/>
        </authorList>
    </citation>
    <scope>NUCLEOTIDE SEQUENCE [LARGE SCALE GENOMIC DNA]</scope>
    <source>
        <strain evidence="3">DSM 7256 / JCM 30027 / ZR</strain>
    </source>
</reference>
<keyword evidence="3" id="KW-1185">Reference proteome</keyword>
<dbReference type="SUPFAM" id="SSF49373">
    <property type="entry name" value="Invasin/intimin cell-adhesion fragments"/>
    <property type="match status" value="1"/>
</dbReference>
<dbReference type="Pfam" id="PF11824">
    <property type="entry name" value="DUF3344"/>
    <property type="match status" value="2"/>
</dbReference>
<evidence type="ECO:0000313" key="3">
    <source>
        <dbReference type="Proteomes" id="UP000077428"/>
    </source>
</evidence>
<dbReference type="Proteomes" id="UP000077428">
    <property type="component" value="Unassembled WGS sequence"/>
</dbReference>
<gene>
    <name evidence="2" type="ORF">MBORA_03110</name>
</gene>
<sequence length="956" mass="105213">MKNKSIIYIICLSFIIVLSIGCVSANDSINDTLSSDLDDSSEILSGNNNNNMKTIDSGSVSGGVVLIDQHSWTEHSEITYDVPSNAKIVSANLYANVYSGSAQSNYGAHADIKFNGELLFSEDLISNSGSTDGTVYIINNHTTKVYSDYEMYYNLTDMLKNFNGTSLKFELDTSELDDYDFDGRIKWLALIIAYDDGDSDVIHYWINSGQTYTKNNLTTSFATSNIENKFNKAILRNVILSSTDATYKFNNEVLIGDVVSGPYYKYHEWDASDMYIPGQDSIVFYKAGVGGYGASLKNVLSLLTLEKNNGVIVSEVATEYTGGDGACYAGVNNTITANIDVNKNGSYTIELLVDGKVVATNEVDLYSNMSSVTIVDPTIRPINETTVNGANNTKVNYTVNIYENGILIGYGSIKVPVLYNGYLGKDLAYPGGGLEFSFNKLITGDVNININGSYFDGISEGGNTIFNLHLPENATITDVFLYISYNWDKTPIDTNDGFPAFNLTFNNVDINDRFVGRYRDQSNLGVWGQFRYGIIIYNVTDLINVGNNTLVLNKSSGLTAFYPSTLITLYNLTNSNTLKLISIGNGADLLAYNIGNVAKRPVNSTNVISIADVNFEKAMWYAFASCANKNKGSLKFNGRFYENVWNGSSSKTTKCFIGDVTDIIDSTNKVSFISTRGTILALQQMIVLTIAPKINTSLIADDITMNCGENKVYSVTLKDSNGTPLVNKVISILVNGISSNFTTDSDGKVILNLKDFKVGRYIIEVSYDGSINYNPQSIVNNIIVKSLAKLTNNKDISMYFGAGKYYQVRLFGDDGKVLSNKFVKFTIGKISKNVKTDKNGYAKFKVDLKPGTYKIKATYEKLSVKNSIKVKPVLTAKNISKKKSKVTMFSAKLVNSKGKVVKGKKITFKIKGKTYKVKTNNKGIATLKIKNLKVGKYIIKSIYGKSTIKNTIKIRK</sequence>
<organism evidence="2 3">
    <name type="scientific">Methanobrevibacter oralis</name>
    <dbReference type="NCBI Taxonomy" id="66851"/>
    <lineage>
        <taxon>Archaea</taxon>
        <taxon>Methanobacteriati</taxon>
        <taxon>Methanobacteriota</taxon>
        <taxon>Methanomada group</taxon>
        <taxon>Methanobacteria</taxon>
        <taxon>Methanobacteriales</taxon>
        <taxon>Methanobacteriaceae</taxon>
        <taxon>Methanobrevibacter</taxon>
    </lineage>
</organism>
<dbReference type="RefSeq" id="WP_063720141.1">
    <property type="nucleotide sequence ID" value="NZ_LT985113.1"/>
</dbReference>
<dbReference type="EMBL" id="LWMU01000044">
    <property type="protein sequence ID" value="KZX13808.1"/>
    <property type="molecule type" value="Genomic_DNA"/>
</dbReference>